<dbReference type="Gene3D" id="6.10.250.600">
    <property type="match status" value="1"/>
</dbReference>
<reference evidence="10" key="1">
    <citation type="submission" date="2024-06" db="EMBL/GenBank/DDBJ databases">
        <title>Methylostella associata gen. nov., sp. nov., a novel Ancalomicrobiaceae-affiliated facultatively methylotrophic bacteria that feed on methanotrophs of the genus Methylococcus.</title>
        <authorList>
            <person name="Saltykova V."/>
            <person name="Danilova O.V."/>
            <person name="Oshkin I.Y."/>
            <person name="Belova S.E."/>
            <person name="Pimenov N.V."/>
            <person name="Dedysh S.N."/>
        </authorList>
    </citation>
    <scope>NUCLEOTIDE SEQUENCE</scope>
    <source>
        <strain evidence="10">S20</strain>
    </source>
</reference>
<proteinExistence type="inferred from homology"/>
<evidence type="ECO:0000256" key="4">
    <source>
        <dbReference type="ARBA" id="ARBA00022827"/>
    </source>
</evidence>
<dbReference type="InterPro" id="IPR036250">
    <property type="entry name" value="AcylCo_DH-like_C"/>
</dbReference>
<dbReference type="InterPro" id="IPR009100">
    <property type="entry name" value="AcylCoA_DH/oxidase_NM_dom_sf"/>
</dbReference>
<dbReference type="KEGG" id="mflg:ABS361_05110"/>
<dbReference type="SUPFAM" id="SSF47203">
    <property type="entry name" value="Acyl-CoA dehydrogenase C-terminal domain-like"/>
    <property type="match status" value="1"/>
</dbReference>
<protein>
    <submittedName>
        <fullName evidence="10">Acyl-CoA dehydrogenase family protein</fullName>
    </submittedName>
</protein>
<organism evidence="10">
    <name type="scientific">Methyloraptor flagellatus</name>
    <dbReference type="NCBI Taxonomy" id="3162530"/>
    <lineage>
        <taxon>Bacteria</taxon>
        <taxon>Pseudomonadati</taxon>
        <taxon>Pseudomonadota</taxon>
        <taxon>Alphaproteobacteria</taxon>
        <taxon>Hyphomicrobiales</taxon>
        <taxon>Ancalomicrobiaceae</taxon>
        <taxon>Methyloraptor</taxon>
    </lineage>
</organism>
<name>A0AAU7XD39_9HYPH</name>
<dbReference type="AlphaFoldDB" id="A0AAU7XD39"/>
<keyword evidence="5" id="KW-0560">Oxidoreductase</keyword>
<accession>A0AAU7XD39</accession>
<dbReference type="Gene3D" id="2.40.110.20">
    <property type="match status" value="1"/>
</dbReference>
<evidence type="ECO:0000256" key="3">
    <source>
        <dbReference type="ARBA" id="ARBA00022630"/>
    </source>
</evidence>
<evidence type="ECO:0000259" key="7">
    <source>
        <dbReference type="Pfam" id="PF00441"/>
    </source>
</evidence>
<evidence type="ECO:0000256" key="5">
    <source>
        <dbReference type="RuleBase" id="RU362125"/>
    </source>
</evidence>
<evidence type="ECO:0000256" key="2">
    <source>
        <dbReference type="ARBA" id="ARBA00009347"/>
    </source>
</evidence>
<feature type="region of interest" description="Disordered" evidence="6">
    <location>
        <begin position="1"/>
        <end position="20"/>
    </location>
</feature>
<dbReference type="PANTHER" id="PTHR42707">
    <property type="entry name" value="ACYL-COA DEHYDROGENASE"/>
    <property type="match status" value="1"/>
</dbReference>
<dbReference type="InterPro" id="IPR009075">
    <property type="entry name" value="AcylCo_DH/oxidase_C"/>
</dbReference>
<dbReference type="Pfam" id="PF00441">
    <property type="entry name" value="Acyl-CoA_dh_1"/>
    <property type="match status" value="1"/>
</dbReference>
<dbReference type="InterPro" id="IPR006089">
    <property type="entry name" value="Acyl-CoA_DH_CS"/>
</dbReference>
<evidence type="ECO:0000313" key="10">
    <source>
        <dbReference type="EMBL" id="XBY45654.1"/>
    </source>
</evidence>
<evidence type="ECO:0000256" key="1">
    <source>
        <dbReference type="ARBA" id="ARBA00001974"/>
    </source>
</evidence>
<sequence>MTATTFETHEVVNQPPPQPSVNLYESDPILIGALEGVLDSTVEVALGDYGKFWGSAEARELGRMANLHGPALKPTDPFGHRVDQVEFHPAYHALVRRGATAGLAVSLWDEEDETEKKRRHALRAARLMMAAQSECGHLFQLSSTSAALSVLTAAGDIGTEWLARALPRRYDHRFAPAADKAGITIGLGITEKQGTLPFIEPSTRATRDEETAGWTLTGHKWFLSAPQSDAFLVTAHAPEGASLFLVPRLRADGSVNAIRFVRLKDKLGNRSSATVEAEFADAEAIVVGTLGTGNEGLATILQHVRFDAAAMAVGVMRGALAQAVHHARHRAIAGEHLLDQPLMARVLADMTLDVAAATALTIRIAHAMDKAAEDDGEAAYARLVIPAAKYWITKTAIAVSAEALEAVGGNGYVEDHDLARPYRDAPGWALWGGPGNVLALDVLKTVEDGAEAFDAAVGEIAVDLDRQASTSADLIREAAQACIADQGSARILVEQIALTAAAAALHRFAPRPITDAFVDTRLSGPWRASYGMLDARFDARGIVDYAFPAS</sequence>
<feature type="domain" description="Acyl-CoA dehydrogenase/oxidase C-terminal" evidence="7">
    <location>
        <begin position="298"/>
        <end position="444"/>
    </location>
</feature>
<gene>
    <name evidence="10" type="ORF">ABS361_05110</name>
</gene>
<dbReference type="Pfam" id="PF02770">
    <property type="entry name" value="Acyl-CoA_dh_M"/>
    <property type="match status" value="1"/>
</dbReference>
<dbReference type="PANTHER" id="PTHR42707:SF3">
    <property type="entry name" value="ACYL-COA DEHYDROGENASE AIDB-RELATED"/>
    <property type="match status" value="1"/>
</dbReference>
<dbReference type="SUPFAM" id="SSF56645">
    <property type="entry name" value="Acyl-CoA dehydrogenase NM domain-like"/>
    <property type="match status" value="1"/>
</dbReference>
<feature type="domain" description="Acyl-CoA oxidase/dehydrogenase middle" evidence="8">
    <location>
        <begin position="187"/>
        <end position="281"/>
    </location>
</feature>
<dbReference type="InterPro" id="IPR006091">
    <property type="entry name" value="Acyl-CoA_Oxase/DH_mid-dom"/>
</dbReference>
<dbReference type="GO" id="GO:0003995">
    <property type="term" value="F:acyl-CoA dehydrogenase activity"/>
    <property type="evidence" value="ECO:0007669"/>
    <property type="project" value="InterPro"/>
</dbReference>
<dbReference type="Gene3D" id="1.20.140.10">
    <property type="entry name" value="Butyryl-CoA Dehydrogenase, subunit A, domain 3"/>
    <property type="match status" value="1"/>
</dbReference>
<evidence type="ECO:0000259" key="8">
    <source>
        <dbReference type="Pfam" id="PF02770"/>
    </source>
</evidence>
<dbReference type="Pfam" id="PF18158">
    <property type="entry name" value="AidB_N"/>
    <property type="match status" value="1"/>
</dbReference>
<keyword evidence="4 5" id="KW-0274">FAD</keyword>
<evidence type="ECO:0000256" key="6">
    <source>
        <dbReference type="SAM" id="MobiDB-lite"/>
    </source>
</evidence>
<dbReference type="InterPro" id="IPR052904">
    <property type="entry name" value="Acyl-CoA_dehydrogenase-like"/>
</dbReference>
<dbReference type="RefSeq" id="WP_407050747.1">
    <property type="nucleotide sequence ID" value="NZ_CP158568.1"/>
</dbReference>
<feature type="domain" description="Adaptive response protein AidB N-terminal" evidence="9">
    <location>
        <begin position="13"/>
        <end position="171"/>
    </location>
</feature>
<evidence type="ECO:0000259" key="9">
    <source>
        <dbReference type="Pfam" id="PF18158"/>
    </source>
</evidence>
<comment type="cofactor">
    <cofactor evidence="1 5">
        <name>FAD</name>
        <dbReference type="ChEBI" id="CHEBI:57692"/>
    </cofactor>
</comment>
<comment type="similarity">
    <text evidence="2 5">Belongs to the acyl-CoA dehydrogenase family.</text>
</comment>
<dbReference type="InterPro" id="IPR041504">
    <property type="entry name" value="AidB_N"/>
</dbReference>
<dbReference type="PROSITE" id="PS00073">
    <property type="entry name" value="ACYL_COA_DH_2"/>
    <property type="match status" value="1"/>
</dbReference>
<keyword evidence="3 5" id="KW-0285">Flavoprotein</keyword>
<dbReference type="EMBL" id="CP158568">
    <property type="protein sequence ID" value="XBY45654.1"/>
    <property type="molecule type" value="Genomic_DNA"/>
</dbReference>